<keyword evidence="3" id="KW-1185">Reference proteome</keyword>
<feature type="compositionally biased region" description="Basic and acidic residues" evidence="1">
    <location>
        <begin position="45"/>
        <end position="78"/>
    </location>
</feature>
<name>A0AAN8B320_9TELE</name>
<sequence length="78" mass="8698">MRGERPAGELSPDRVENGDCGRMQDTSRLHVSKRDNSLKNSGLKMDGRQPDARANHRRGGRGDESRSRHVDSGKANDR</sequence>
<evidence type="ECO:0000256" key="1">
    <source>
        <dbReference type="SAM" id="MobiDB-lite"/>
    </source>
</evidence>
<dbReference type="EMBL" id="JAULUE010002066">
    <property type="protein sequence ID" value="KAK5877511.1"/>
    <property type="molecule type" value="Genomic_DNA"/>
</dbReference>
<proteinExistence type="predicted"/>
<protein>
    <submittedName>
        <fullName evidence="2">Uncharacterized protein</fullName>
    </submittedName>
</protein>
<dbReference type="AlphaFoldDB" id="A0AAN8B320"/>
<dbReference type="Proteomes" id="UP001335648">
    <property type="component" value="Unassembled WGS sequence"/>
</dbReference>
<evidence type="ECO:0000313" key="2">
    <source>
        <dbReference type="EMBL" id="KAK5877511.1"/>
    </source>
</evidence>
<feature type="compositionally biased region" description="Basic and acidic residues" evidence="1">
    <location>
        <begin position="1"/>
        <end position="19"/>
    </location>
</feature>
<evidence type="ECO:0000313" key="3">
    <source>
        <dbReference type="Proteomes" id="UP001335648"/>
    </source>
</evidence>
<comment type="caution">
    <text evidence="2">The sequence shown here is derived from an EMBL/GenBank/DDBJ whole genome shotgun (WGS) entry which is preliminary data.</text>
</comment>
<feature type="compositionally biased region" description="Basic and acidic residues" evidence="1">
    <location>
        <begin position="25"/>
        <end position="37"/>
    </location>
</feature>
<gene>
    <name evidence="2" type="ORF">CesoFtcFv8_025009</name>
</gene>
<organism evidence="2 3">
    <name type="scientific">Champsocephalus esox</name>
    <name type="common">pike icefish</name>
    <dbReference type="NCBI Taxonomy" id="159716"/>
    <lineage>
        <taxon>Eukaryota</taxon>
        <taxon>Metazoa</taxon>
        <taxon>Chordata</taxon>
        <taxon>Craniata</taxon>
        <taxon>Vertebrata</taxon>
        <taxon>Euteleostomi</taxon>
        <taxon>Actinopterygii</taxon>
        <taxon>Neopterygii</taxon>
        <taxon>Teleostei</taxon>
        <taxon>Neoteleostei</taxon>
        <taxon>Acanthomorphata</taxon>
        <taxon>Eupercaria</taxon>
        <taxon>Perciformes</taxon>
        <taxon>Notothenioidei</taxon>
        <taxon>Channichthyidae</taxon>
        <taxon>Champsocephalus</taxon>
    </lineage>
</organism>
<accession>A0AAN8B320</accession>
<feature type="region of interest" description="Disordered" evidence="1">
    <location>
        <begin position="1"/>
        <end position="78"/>
    </location>
</feature>
<reference evidence="2 3" key="1">
    <citation type="journal article" date="2023" name="Mol. Biol. Evol.">
        <title>Genomics of Secondarily Temperate Adaptation in the Only Non-Antarctic Icefish.</title>
        <authorList>
            <person name="Rivera-Colon A.G."/>
            <person name="Rayamajhi N."/>
            <person name="Minhas B.F."/>
            <person name="Madrigal G."/>
            <person name="Bilyk K.T."/>
            <person name="Yoon V."/>
            <person name="Hune M."/>
            <person name="Gregory S."/>
            <person name="Cheng C.H.C."/>
            <person name="Catchen J.M."/>
        </authorList>
    </citation>
    <scope>NUCLEOTIDE SEQUENCE [LARGE SCALE GENOMIC DNA]</scope>
    <source>
        <strain evidence="2">JC2023a</strain>
    </source>
</reference>